<dbReference type="AlphaFoldDB" id="A0A0B6ZM04"/>
<reference evidence="2" key="1">
    <citation type="submission" date="2014-12" db="EMBL/GenBank/DDBJ databases">
        <title>Insight into the proteome of Arion vulgaris.</title>
        <authorList>
            <person name="Aradska J."/>
            <person name="Bulat T."/>
            <person name="Smidak R."/>
            <person name="Sarate P."/>
            <person name="Gangsoo J."/>
            <person name="Sialana F."/>
            <person name="Bilban M."/>
            <person name="Lubec G."/>
        </authorList>
    </citation>
    <scope>NUCLEOTIDE SEQUENCE</scope>
    <source>
        <tissue evidence="2">Skin</tissue>
    </source>
</reference>
<feature type="non-terminal residue" evidence="2">
    <location>
        <position position="99"/>
    </location>
</feature>
<sequence length="99" mass="10563">RDKPYQAAFRNGHNDIALCLRAMSSKLHKEVTSNNSNTAQFLTGIETSPKLTGQEGEGADSVLSSQKTQLSFKTSSRQPSGRGADLPSQPSTGRGTDLP</sequence>
<protein>
    <submittedName>
        <fullName evidence="2">Uncharacterized protein</fullName>
    </submittedName>
</protein>
<dbReference type="EMBL" id="HACG01022653">
    <property type="protein sequence ID" value="CEK69518.1"/>
    <property type="molecule type" value="Transcribed_RNA"/>
</dbReference>
<accession>A0A0B6ZM04</accession>
<feature type="compositionally biased region" description="Polar residues" evidence="1">
    <location>
        <begin position="62"/>
        <end position="79"/>
    </location>
</feature>
<feature type="non-terminal residue" evidence="2">
    <location>
        <position position="1"/>
    </location>
</feature>
<feature type="region of interest" description="Disordered" evidence="1">
    <location>
        <begin position="46"/>
        <end position="99"/>
    </location>
</feature>
<proteinExistence type="predicted"/>
<name>A0A0B6ZM04_9EUPU</name>
<evidence type="ECO:0000256" key="1">
    <source>
        <dbReference type="SAM" id="MobiDB-lite"/>
    </source>
</evidence>
<organism evidence="2">
    <name type="scientific">Arion vulgaris</name>
    <dbReference type="NCBI Taxonomy" id="1028688"/>
    <lineage>
        <taxon>Eukaryota</taxon>
        <taxon>Metazoa</taxon>
        <taxon>Spiralia</taxon>
        <taxon>Lophotrochozoa</taxon>
        <taxon>Mollusca</taxon>
        <taxon>Gastropoda</taxon>
        <taxon>Heterobranchia</taxon>
        <taxon>Euthyneura</taxon>
        <taxon>Panpulmonata</taxon>
        <taxon>Eupulmonata</taxon>
        <taxon>Stylommatophora</taxon>
        <taxon>Helicina</taxon>
        <taxon>Arionoidea</taxon>
        <taxon>Arionidae</taxon>
        <taxon>Arion</taxon>
    </lineage>
</organism>
<gene>
    <name evidence="2" type="primary">ORF70504</name>
</gene>
<evidence type="ECO:0000313" key="2">
    <source>
        <dbReference type="EMBL" id="CEK69518.1"/>
    </source>
</evidence>
<feature type="compositionally biased region" description="Polar residues" evidence="1">
    <location>
        <begin position="88"/>
        <end position="99"/>
    </location>
</feature>